<dbReference type="Pfam" id="PF03732">
    <property type="entry name" value="Retrotrans_gag"/>
    <property type="match status" value="1"/>
</dbReference>
<reference evidence="4" key="1">
    <citation type="journal article" date="2020" name="Nat. Genet.">
        <title>Genomic diversifications of five Gossypium allopolyploid species and their impact on cotton improvement.</title>
        <authorList>
            <person name="Chen Z.J."/>
            <person name="Sreedasyam A."/>
            <person name="Ando A."/>
            <person name="Song Q."/>
            <person name="De Santiago L.M."/>
            <person name="Hulse-Kemp A.M."/>
            <person name="Ding M."/>
            <person name="Ye W."/>
            <person name="Kirkbride R.C."/>
            <person name="Jenkins J."/>
            <person name="Plott C."/>
            <person name="Lovell J."/>
            <person name="Lin Y.M."/>
            <person name="Vaughn R."/>
            <person name="Liu B."/>
            <person name="Simpson S."/>
            <person name="Scheffler B.E."/>
            <person name="Wen L."/>
            <person name="Saski C.A."/>
            <person name="Grover C.E."/>
            <person name="Hu G."/>
            <person name="Conover J.L."/>
            <person name="Carlson J.W."/>
            <person name="Shu S."/>
            <person name="Boston L.B."/>
            <person name="Williams M."/>
            <person name="Peterson D.G."/>
            <person name="McGee K."/>
            <person name="Jones D.C."/>
            <person name="Wendel J.F."/>
            <person name="Stelly D.M."/>
            <person name="Grimwood J."/>
            <person name="Schmutz J."/>
        </authorList>
    </citation>
    <scope>NUCLEOTIDE SEQUENCE [LARGE SCALE GENOMIC DNA]</scope>
    <source>
        <strain evidence="4">cv. TM-1</strain>
    </source>
</reference>
<evidence type="ECO:0000313" key="7">
    <source>
        <dbReference type="RefSeq" id="XP_040937625.1"/>
    </source>
</evidence>
<evidence type="ECO:0000313" key="9">
    <source>
        <dbReference type="RefSeq" id="XP_040937627.1"/>
    </source>
</evidence>
<organism evidence="4 6">
    <name type="scientific">Gossypium hirsutum</name>
    <name type="common">Upland cotton</name>
    <name type="synonym">Gossypium mexicanum</name>
    <dbReference type="NCBI Taxonomy" id="3635"/>
    <lineage>
        <taxon>Eukaryota</taxon>
        <taxon>Viridiplantae</taxon>
        <taxon>Streptophyta</taxon>
        <taxon>Embryophyta</taxon>
        <taxon>Tracheophyta</taxon>
        <taxon>Spermatophyta</taxon>
        <taxon>Magnoliopsida</taxon>
        <taxon>eudicotyledons</taxon>
        <taxon>Gunneridae</taxon>
        <taxon>Pentapetalae</taxon>
        <taxon>rosids</taxon>
        <taxon>malvids</taxon>
        <taxon>Malvales</taxon>
        <taxon>Malvaceae</taxon>
        <taxon>Malvoideae</taxon>
        <taxon>Gossypium</taxon>
    </lineage>
</organism>
<proteinExistence type="predicted"/>
<dbReference type="RefSeq" id="XP_040937626.1">
    <property type="nucleotide sequence ID" value="XM_041081692.1"/>
</dbReference>
<feature type="compositionally biased region" description="Basic and acidic residues" evidence="2">
    <location>
        <begin position="1"/>
        <end position="11"/>
    </location>
</feature>
<feature type="region of interest" description="Disordered" evidence="2">
    <location>
        <begin position="336"/>
        <end position="382"/>
    </location>
</feature>
<keyword evidence="1" id="KW-0862">Zinc</keyword>
<feature type="compositionally biased region" description="Low complexity" evidence="2">
    <location>
        <begin position="16"/>
        <end position="25"/>
    </location>
</feature>
<dbReference type="RefSeq" id="XP_040937625.1">
    <property type="nucleotide sequence ID" value="XM_041081691.1"/>
</dbReference>
<gene>
    <name evidence="5 6 7 8 9 10" type="primary">LOC107888787</name>
</gene>
<dbReference type="RefSeq" id="XP_040937623.1">
    <property type="nucleotide sequence ID" value="XM_041081689.1"/>
</dbReference>
<dbReference type="GeneID" id="107888787"/>
<keyword evidence="1" id="KW-0863">Zinc-finger</keyword>
<accession>A0ABM2Z6F9</accession>
<evidence type="ECO:0000256" key="1">
    <source>
        <dbReference type="PROSITE-ProRule" id="PRU00047"/>
    </source>
</evidence>
<evidence type="ECO:0000313" key="8">
    <source>
        <dbReference type="RefSeq" id="XP_040937626.1"/>
    </source>
</evidence>
<dbReference type="InterPro" id="IPR001878">
    <property type="entry name" value="Znf_CCHC"/>
</dbReference>
<keyword evidence="1" id="KW-0479">Metal-binding</keyword>
<keyword evidence="4" id="KW-1185">Reference proteome</keyword>
<feature type="region of interest" description="Disordered" evidence="2">
    <location>
        <begin position="1"/>
        <end position="48"/>
    </location>
</feature>
<dbReference type="RefSeq" id="XP_040937624.1">
    <property type="nucleotide sequence ID" value="XM_041081690.1"/>
</dbReference>
<dbReference type="InterPro" id="IPR005162">
    <property type="entry name" value="Retrotrans_gag_dom"/>
</dbReference>
<evidence type="ECO:0000259" key="3">
    <source>
        <dbReference type="PROSITE" id="PS50158"/>
    </source>
</evidence>
<dbReference type="RefSeq" id="XP_040937627.1">
    <property type="nucleotide sequence ID" value="XM_041081693.1"/>
</dbReference>
<evidence type="ECO:0000256" key="2">
    <source>
        <dbReference type="SAM" id="MobiDB-lite"/>
    </source>
</evidence>
<evidence type="ECO:0000313" key="6">
    <source>
        <dbReference type="RefSeq" id="XP_040937624.1"/>
    </source>
</evidence>
<dbReference type="PANTHER" id="PTHR34482:SF36">
    <property type="entry name" value="RETROTRANSPOSON GAG DOMAIN-CONTAINING PROTEIN"/>
    <property type="match status" value="1"/>
</dbReference>
<feature type="domain" description="CCHC-type" evidence="3">
    <location>
        <begin position="315"/>
        <end position="330"/>
    </location>
</feature>
<evidence type="ECO:0000313" key="5">
    <source>
        <dbReference type="RefSeq" id="XP_040937623.1"/>
    </source>
</evidence>
<dbReference type="PANTHER" id="PTHR34482">
    <property type="entry name" value="DNA DAMAGE-INDUCIBLE PROTEIN 1-LIKE"/>
    <property type="match status" value="1"/>
</dbReference>
<evidence type="ECO:0000313" key="10">
    <source>
        <dbReference type="RefSeq" id="XP_040937628.1"/>
    </source>
</evidence>
<protein>
    <recommendedName>
        <fullName evidence="3">CCHC-type domain-containing protein</fullName>
    </recommendedName>
</protein>
<dbReference type="RefSeq" id="XP_040937628.1">
    <property type="nucleotide sequence ID" value="XM_041081694.1"/>
</dbReference>
<name>A0ABM2Z6F9_GOSHI</name>
<reference evidence="5 6" key="2">
    <citation type="submission" date="2025-05" db="UniProtKB">
        <authorList>
            <consortium name="RefSeq"/>
        </authorList>
    </citation>
    <scope>IDENTIFICATION</scope>
</reference>
<sequence length="410" mass="45383">MSTRATRERGRGRGRGSTQAGSSSSKHIPTEVARSPPVDENGPYDRAAGDDALSRAMLRVLERVAGANIGPMNRGSISERFRANGAEVFGGISRVAPNVAEYWLEATERIIDDLNCTVEQKLKGAVSLLRDEACPWWITVREGTPAERVTWELFKQSFKAKYVGASYVDARRKEFLNLTQGGKTIAKYEAEFLRLSRYASGIVSTEFERSVRFEDGLRNELMVLVAPQRERNFAALVEKAKIAEEVKQAERKNCDRDRNQFRRDVGPTGAANRNVKRARMEELIRAVPVNTVRPQACGDCGRMHLGECWKRSGACLRCGSEEHKIKDCPRRPAQAHVVEQRAVQPVQPARGGPPPSRGRGQGRGGNGHGRGAPGRGTVNTEARQPALVYAARRREEGDAPDVIIGTFFYL</sequence>
<evidence type="ECO:0000313" key="4">
    <source>
        <dbReference type="Proteomes" id="UP000818029"/>
    </source>
</evidence>
<feature type="compositionally biased region" description="Gly residues" evidence="2">
    <location>
        <begin position="359"/>
        <end position="374"/>
    </location>
</feature>
<dbReference type="PROSITE" id="PS50158">
    <property type="entry name" value="ZF_CCHC"/>
    <property type="match status" value="1"/>
</dbReference>
<dbReference type="Proteomes" id="UP000818029">
    <property type="component" value="Chromosome A11"/>
</dbReference>